<dbReference type="SMART" id="SM00255">
    <property type="entry name" value="TIR"/>
    <property type="match status" value="1"/>
</dbReference>
<dbReference type="InterPro" id="IPR000157">
    <property type="entry name" value="TIR_dom"/>
</dbReference>
<dbReference type="GO" id="GO:0005886">
    <property type="term" value="C:plasma membrane"/>
    <property type="evidence" value="ECO:0007669"/>
    <property type="project" value="TreeGrafter"/>
</dbReference>
<keyword evidence="5" id="KW-0732">Signal</keyword>
<comment type="similarity">
    <text evidence="2">Belongs to the Toll-like receptor family.</text>
</comment>
<dbReference type="Pfam" id="PF01582">
    <property type="entry name" value="TIR"/>
    <property type="match status" value="1"/>
</dbReference>
<keyword evidence="15" id="KW-1185">Reference proteome</keyword>
<dbReference type="InterPro" id="IPR001611">
    <property type="entry name" value="Leu-rich_rpt"/>
</dbReference>
<evidence type="ECO:0000256" key="8">
    <source>
        <dbReference type="ARBA" id="ARBA00023136"/>
    </source>
</evidence>
<name>A0AAV2H636_LYMST</name>
<evidence type="ECO:0000256" key="2">
    <source>
        <dbReference type="ARBA" id="ARBA00009634"/>
    </source>
</evidence>
<dbReference type="SMART" id="SM00369">
    <property type="entry name" value="LRR_TYP"/>
    <property type="match status" value="5"/>
</dbReference>
<dbReference type="Gene3D" id="3.80.10.10">
    <property type="entry name" value="Ribonuclease Inhibitor"/>
    <property type="match status" value="3"/>
</dbReference>
<dbReference type="PROSITE" id="PS51450">
    <property type="entry name" value="LRR"/>
    <property type="match status" value="2"/>
</dbReference>
<evidence type="ECO:0000256" key="1">
    <source>
        <dbReference type="ARBA" id="ARBA00004479"/>
    </source>
</evidence>
<evidence type="ECO:0000256" key="4">
    <source>
        <dbReference type="ARBA" id="ARBA00022692"/>
    </source>
</evidence>
<gene>
    <name evidence="14" type="ORF">GSLYS_00002134001</name>
</gene>
<dbReference type="GO" id="GO:0038023">
    <property type="term" value="F:signaling receptor activity"/>
    <property type="evidence" value="ECO:0007669"/>
    <property type="project" value="TreeGrafter"/>
</dbReference>
<dbReference type="InterPro" id="IPR035897">
    <property type="entry name" value="Toll_tir_struct_dom_sf"/>
</dbReference>
<evidence type="ECO:0000256" key="3">
    <source>
        <dbReference type="ARBA" id="ARBA00022614"/>
    </source>
</evidence>
<feature type="region of interest" description="Disordered" evidence="11">
    <location>
        <begin position="861"/>
        <end position="905"/>
    </location>
</feature>
<dbReference type="Pfam" id="PF13855">
    <property type="entry name" value="LRR_8"/>
    <property type="match status" value="1"/>
</dbReference>
<keyword evidence="10" id="KW-0325">Glycoprotein</keyword>
<evidence type="ECO:0000256" key="6">
    <source>
        <dbReference type="ARBA" id="ARBA00022737"/>
    </source>
</evidence>
<keyword evidence="8 12" id="KW-0472">Membrane</keyword>
<keyword evidence="9" id="KW-0675">Receptor</keyword>
<dbReference type="SUPFAM" id="SSF52058">
    <property type="entry name" value="L domain-like"/>
    <property type="match status" value="1"/>
</dbReference>
<keyword evidence="6" id="KW-0677">Repeat</keyword>
<keyword evidence="4 12" id="KW-0812">Transmembrane</keyword>
<sequence>MIQRKYVPMGISSAGIVFSLMFFTLPKYVYPYNPLFKYELNCSHLCTCRENPMESIMRQFNQKHFILMGEKYRPEINRFDSRSDYMGFLGIFAPILHRIADVSCILSDGQVHSVTSLLNGVDFYMYTALQVKCRKKEILIWDIPSWHTSFNIFASEHCTILPKEPVTRIIIPMNLWIADIEKGGPTVIEKLDLKFSMNTMSLVIVGSRITSPPKQWKDKYMLSASHLTLKENHIESYECDLLFTKRLDTLNLEGNHLTRFPECVLDPKNVKLNYLSLSLNHISDLTPILEAPDSSQVPDIFIINLSHNKIRSVESIRNMGRMHVLDLSNNDIREVSKDAFINLKNLKKLYLSNNRLQVLALHTFLANSKLELLDVSHNALVSINPENMPEDRAALELDVRDNKLIYPPWKECARNPITNARLRIVSGNNPYFCDCDMIDFEKCVKWLDNKTANGTSAETVFLDMNQMKCFGPPLVKGKEIKSLLFHTHCQIIDNCPHPCKCFLENLDTLRINCSSSKLLELPDALPTYPDARVVLYMDHNPLQMLSYRSYLSQLSELHMDNCLLMSVTPAAISALQNIRVLTLHNNLLQKLPSSTRNLTLNHATNVTLHNNRWSCSCESLWLPRWITKHKSSLWMPGNIVCDYLRKPVEELNEMDLNCKSSSYMDTFLAISLALSSVVSTLVIVFCYRSEITVLLYSKLGLRIGYSFSYGDCFNPYDAFVSYSQDNYRWVVDTLVPHLENGPRKYRLCLHYRDFPAGEPVVDNIPWAIRLSRCAILVLSKDFLKKEWCIMDVRAAFQRLLLVANRLIIIATDDINVEELSPDLRAYMNTHDYLRVGEPCFWDKLEMFLPPKKASGLEPESYATAMPGPGGEGGTTKMSDRNEDMIGTDVSDMSFQHGDSVLIRPR</sequence>
<protein>
    <recommendedName>
        <fullName evidence="13">TIR domain-containing protein</fullName>
    </recommendedName>
</protein>
<proteinExistence type="inferred from homology"/>
<evidence type="ECO:0000313" key="14">
    <source>
        <dbReference type="EMBL" id="CAL1527964.1"/>
    </source>
</evidence>
<keyword evidence="7 12" id="KW-1133">Transmembrane helix</keyword>
<dbReference type="PROSITE" id="PS50104">
    <property type="entry name" value="TIR"/>
    <property type="match status" value="1"/>
</dbReference>
<evidence type="ECO:0000256" key="9">
    <source>
        <dbReference type="ARBA" id="ARBA00023170"/>
    </source>
</evidence>
<evidence type="ECO:0000256" key="10">
    <source>
        <dbReference type="ARBA" id="ARBA00023180"/>
    </source>
</evidence>
<dbReference type="InterPro" id="IPR032675">
    <property type="entry name" value="LRR_dom_sf"/>
</dbReference>
<evidence type="ECO:0000256" key="5">
    <source>
        <dbReference type="ARBA" id="ARBA00022729"/>
    </source>
</evidence>
<organism evidence="14 15">
    <name type="scientific">Lymnaea stagnalis</name>
    <name type="common">Great pond snail</name>
    <name type="synonym">Helix stagnalis</name>
    <dbReference type="NCBI Taxonomy" id="6523"/>
    <lineage>
        <taxon>Eukaryota</taxon>
        <taxon>Metazoa</taxon>
        <taxon>Spiralia</taxon>
        <taxon>Lophotrochozoa</taxon>
        <taxon>Mollusca</taxon>
        <taxon>Gastropoda</taxon>
        <taxon>Heterobranchia</taxon>
        <taxon>Euthyneura</taxon>
        <taxon>Panpulmonata</taxon>
        <taxon>Hygrophila</taxon>
        <taxon>Lymnaeoidea</taxon>
        <taxon>Lymnaeidae</taxon>
        <taxon>Lymnaea</taxon>
    </lineage>
</organism>
<evidence type="ECO:0000256" key="11">
    <source>
        <dbReference type="SAM" id="MobiDB-lite"/>
    </source>
</evidence>
<dbReference type="SMART" id="SM00013">
    <property type="entry name" value="LRRNT"/>
    <property type="match status" value="1"/>
</dbReference>
<dbReference type="Gene3D" id="3.40.50.10140">
    <property type="entry name" value="Toll/interleukin-1 receptor homology (TIR) domain"/>
    <property type="match status" value="1"/>
</dbReference>
<evidence type="ECO:0000259" key="13">
    <source>
        <dbReference type="PROSITE" id="PS50104"/>
    </source>
</evidence>
<keyword evidence="3" id="KW-0433">Leucine-rich repeat</keyword>
<evidence type="ECO:0000256" key="7">
    <source>
        <dbReference type="ARBA" id="ARBA00022989"/>
    </source>
</evidence>
<evidence type="ECO:0000313" key="15">
    <source>
        <dbReference type="Proteomes" id="UP001497497"/>
    </source>
</evidence>
<dbReference type="PANTHER" id="PTHR24365">
    <property type="entry name" value="TOLL-LIKE RECEPTOR"/>
    <property type="match status" value="1"/>
</dbReference>
<comment type="subcellular location">
    <subcellularLocation>
        <location evidence="1">Membrane</location>
        <topology evidence="1">Single-pass type I membrane protein</topology>
    </subcellularLocation>
</comment>
<evidence type="ECO:0000256" key="12">
    <source>
        <dbReference type="SAM" id="Phobius"/>
    </source>
</evidence>
<dbReference type="SMART" id="SM00082">
    <property type="entry name" value="LRRCT"/>
    <property type="match status" value="2"/>
</dbReference>
<dbReference type="InterPro" id="IPR003591">
    <property type="entry name" value="Leu-rich_rpt_typical-subtyp"/>
</dbReference>
<accession>A0AAV2H636</accession>
<dbReference type="SUPFAM" id="SSF52200">
    <property type="entry name" value="Toll/Interleukin receptor TIR domain"/>
    <property type="match status" value="1"/>
</dbReference>
<feature type="transmembrane region" description="Helical" evidence="12">
    <location>
        <begin position="7"/>
        <end position="25"/>
    </location>
</feature>
<dbReference type="EMBL" id="CAXITT010000025">
    <property type="protein sequence ID" value="CAL1527964.1"/>
    <property type="molecule type" value="Genomic_DNA"/>
</dbReference>
<feature type="domain" description="TIR" evidence="13">
    <location>
        <begin position="714"/>
        <end position="848"/>
    </location>
</feature>
<dbReference type="AlphaFoldDB" id="A0AAV2H636"/>
<dbReference type="InterPro" id="IPR000483">
    <property type="entry name" value="Cys-rich_flank_reg_C"/>
</dbReference>
<dbReference type="PANTHER" id="PTHR24365:SF541">
    <property type="entry name" value="PROTEIN TOLL-RELATED"/>
    <property type="match status" value="1"/>
</dbReference>
<dbReference type="GO" id="GO:0007165">
    <property type="term" value="P:signal transduction"/>
    <property type="evidence" value="ECO:0007669"/>
    <property type="project" value="InterPro"/>
</dbReference>
<dbReference type="InterPro" id="IPR000372">
    <property type="entry name" value="LRRNT"/>
</dbReference>
<comment type="caution">
    <text evidence="14">The sequence shown here is derived from an EMBL/GenBank/DDBJ whole genome shotgun (WGS) entry which is preliminary data.</text>
</comment>
<reference evidence="14 15" key="1">
    <citation type="submission" date="2024-04" db="EMBL/GenBank/DDBJ databases">
        <authorList>
            <consortium name="Genoscope - CEA"/>
            <person name="William W."/>
        </authorList>
    </citation>
    <scope>NUCLEOTIDE SEQUENCE [LARGE SCALE GENOMIC DNA]</scope>
</reference>
<dbReference type="Proteomes" id="UP001497497">
    <property type="component" value="Unassembled WGS sequence"/>
</dbReference>